<reference evidence="1 2" key="1">
    <citation type="submission" date="2019-11" db="EMBL/GenBank/DDBJ databases">
        <title>Pedobacter petrophilus genome.</title>
        <authorList>
            <person name="Feldbauer M.J."/>
            <person name="Newman J.D."/>
        </authorList>
    </citation>
    <scope>NUCLEOTIDE SEQUENCE [LARGE SCALE GENOMIC DNA]</scope>
    <source>
        <strain evidence="1 2">LMG 29686</strain>
    </source>
</reference>
<comment type="caution">
    <text evidence="1">The sequence shown here is derived from an EMBL/GenBank/DDBJ whole genome shotgun (WGS) entry which is preliminary data.</text>
</comment>
<dbReference type="AlphaFoldDB" id="A0A7K0FYE9"/>
<dbReference type="EMBL" id="WKKH01000014">
    <property type="protein sequence ID" value="MRX76598.1"/>
    <property type="molecule type" value="Genomic_DNA"/>
</dbReference>
<gene>
    <name evidence="1" type="ORF">GJU39_10895</name>
</gene>
<keyword evidence="2" id="KW-1185">Reference proteome</keyword>
<name>A0A7K0FYE9_9SPHI</name>
<protein>
    <recommendedName>
        <fullName evidence="3">Porin</fullName>
    </recommendedName>
</protein>
<dbReference type="Proteomes" id="UP000487757">
    <property type="component" value="Unassembled WGS sequence"/>
</dbReference>
<organism evidence="1 2">
    <name type="scientific">Pedobacter petrophilus</name>
    <dbReference type="NCBI Taxonomy" id="1908241"/>
    <lineage>
        <taxon>Bacteria</taxon>
        <taxon>Pseudomonadati</taxon>
        <taxon>Bacteroidota</taxon>
        <taxon>Sphingobacteriia</taxon>
        <taxon>Sphingobacteriales</taxon>
        <taxon>Sphingobacteriaceae</taxon>
        <taxon>Pedobacter</taxon>
    </lineage>
</organism>
<dbReference type="RefSeq" id="WP_154280838.1">
    <property type="nucleotide sequence ID" value="NZ_JBHUJQ010000001.1"/>
</dbReference>
<proteinExistence type="predicted"/>
<accession>A0A7K0FYE9</accession>
<evidence type="ECO:0000313" key="1">
    <source>
        <dbReference type="EMBL" id="MRX76598.1"/>
    </source>
</evidence>
<evidence type="ECO:0008006" key="3">
    <source>
        <dbReference type="Google" id="ProtNLM"/>
    </source>
</evidence>
<dbReference type="Gene3D" id="2.40.160.10">
    <property type="entry name" value="Porin"/>
    <property type="match status" value="1"/>
</dbReference>
<evidence type="ECO:0000313" key="2">
    <source>
        <dbReference type="Proteomes" id="UP000487757"/>
    </source>
</evidence>
<dbReference type="InterPro" id="IPR023614">
    <property type="entry name" value="Porin_dom_sf"/>
</dbReference>
<sequence length="451" mass="50268">MMANQPFFLKVNIALLRILRYIFLAITCCVFANPSAAQDKKQNKPLVAYLNDDKTHFIKFSGYGQFWARYTQLNPGSKVNESLKKSVADLSLRRLRMKMIIYPIDNLTLVFQGGTTNLTYLNDNESAFDLLDAFGEYKFSDQITVGAGRSNWKGLTRFAAGPTATLLYDVPFLDLGNVNKTDLTLRNLNLFAKGQLGRLDYRVILAKPYVPSTTKPVQDLSGFNNLSVKPNLSAYVKWEFLEKESNAGPTAAGSYLGKKKVLAVGVGAELQKDLLWHLAGADTVLNDMKLYSADVFYDTPINLQKGTSFNVYAAVFHHDYGPGYVRNLGINNTANGLDAATASFNGSGNSYPVVGTGNSLLFQTGFTLPYFNQQKKKARLMPAVAIQYSKFDRLADPMITYDLGLSLLLRDHASKFVFNAQSRPIYTLQGSDLKVSERKMMFVLLYHINID</sequence>
<dbReference type="OrthoDB" id="9771991at2"/>